<feature type="non-terminal residue" evidence="2">
    <location>
        <position position="36"/>
    </location>
</feature>
<evidence type="ECO:0000313" key="3">
    <source>
        <dbReference type="Proteomes" id="UP000297253"/>
    </source>
</evidence>
<protein>
    <submittedName>
        <fullName evidence="2">AbrB family transcriptional regulator</fullName>
    </submittedName>
</protein>
<dbReference type="Proteomes" id="UP000297253">
    <property type="component" value="Unassembled WGS sequence"/>
</dbReference>
<dbReference type="AlphaFoldDB" id="A0A4Y9J5Q3"/>
<keyword evidence="1" id="KW-0472">Membrane</keyword>
<feature type="transmembrane region" description="Helical" evidence="1">
    <location>
        <begin position="12"/>
        <end position="30"/>
    </location>
</feature>
<proteinExistence type="predicted"/>
<evidence type="ECO:0000313" key="2">
    <source>
        <dbReference type="EMBL" id="TFU96353.1"/>
    </source>
</evidence>
<keyword evidence="1" id="KW-0812">Transmembrane</keyword>
<sequence>MSEVTFKHWWGTPLVGLAGGYLASLVGWPLPYMVGS</sequence>
<accession>A0A4Y9J5Q3</accession>
<evidence type="ECO:0000256" key="1">
    <source>
        <dbReference type="SAM" id="Phobius"/>
    </source>
</evidence>
<name>A0A4Y9J5Q3_9STRE</name>
<reference evidence="2 3" key="1">
    <citation type="submission" date="2019-03" db="EMBL/GenBank/DDBJ databases">
        <title>Diversity of the mouse oral microbiome.</title>
        <authorList>
            <person name="Joseph S."/>
            <person name="Aduse-Opoku J."/>
            <person name="Curtis M."/>
            <person name="Wade W."/>
            <person name="Hashim A."/>
        </authorList>
    </citation>
    <scope>NUCLEOTIDE SEQUENCE [LARGE SCALE GENOMIC DNA]</scope>
    <source>
        <strain evidence="2 3">WM131</strain>
    </source>
</reference>
<organism evidence="2 3">
    <name type="scientific">Streptococcus cuniculi</name>
    <dbReference type="NCBI Taxonomy" id="1432788"/>
    <lineage>
        <taxon>Bacteria</taxon>
        <taxon>Bacillati</taxon>
        <taxon>Bacillota</taxon>
        <taxon>Bacilli</taxon>
        <taxon>Lactobacillales</taxon>
        <taxon>Streptococcaceae</taxon>
        <taxon>Streptococcus</taxon>
    </lineage>
</organism>
<gene>
    <name evidence="2" type="ORF">E4T82_12120</name>
</gene>
<comment type="caution">
    <text evidence="2">The sequence shown here is derived from an EMBL/GenBank/DDBJ whole genome shotgun (WGS) entry which is preliminary data.</text>
</comment>
<dbReference type="EMBL" id="SPPD01000077">
    <property type="protein sequence ID" value="TFU96353.1"/>
    <property type="molecule type" value="Genomic_DNA"/>
</dbReference>
<keyword evidence="1" id="KW-1133">Transmembrane helix</keyword>